<evidence type="ECO:0000259" key="7">
    <source>
        <dbReference type="PROSITE" id="PS51767"/>
    </source>
</evidence>
<evidence type="ECO:0000256" key="5">
    <source>
        <dbReference type="PIRSR" id="PIRSR601461-1"/>
    </source>
</evidence>
<feature type="active site" evidence="5">
    <location>
        <position position="321"/>
    </location>
</feature>
<dbReference type="InterPro" id="IPR033121">
    <property type="entry name" value="PEPTIDASE_A1"/>
</dbReference>
<keyword evidence="3" id="KW-0064">Aspartyl protease</keyword>
<gene>
    <name evidence="8" type="ORF">F503_07781</name>
</gene>
<sequence>MVRLASWALLLCADAVVARPGAPSNLHRNSPGHAIPRLVHSHASPSPFFSDAAAHRSVKRFDGNKVRIENVRNEGFRHNGPAELAWAYSKYGKTLDRHANNRVSTGLVSAVNQSYDREYLSPVLLGTPGQVCWLDIDTGSGDLWLFSTDTPRFYLDGQQIYHPDKSETAHRVANASWSITYGDGSYAGGGIYRDTVSIGNITMFNATVESATAVSRSLTTDPVMSGILGLALDHPSTTYPQQQTLLQSMGPMLDMNLFAADLKYQDVGAYHFGYVNDSSYTGAMTWQPVLPRSGFWEIYLQSIHIGGDKVWRMHNWPMVADTGTTLLLLPTDLVELYWSFVPGAYMSEVYYGYVFPCNATLPAFDFGFSDRWNATIPGHYFNFEAITDTECYGGIQDSMEPFGILGDAFLKALYVVFDVENKRIGLAKKKLLA</sequence>
<keyword evidence="6" id="KW-0732">Signal</keyword>
<feature type="signal peptide" evidence="6">
    <location>
        <begin position="1"/>
        <end position="18"/>
    </location>
</feature>
<protein>
    <submittedName>
        <fullName evidence="8">Aspartic proteinase</fullName>
    </submittedName>
</protein>
<dbReference type="HOGENOM" id="CLU_013253_0_1_1"/>
<feature type="chain" id="PRO_5004507888" evidence="6">
    <location>
        <begin position="19"/>
        <end position="433"/>
    </location>
</feature>
<dbReference type="PANTHER" id="PTHR47966:SF2">
    <property type="entry name" value="ASPERGILLOPEPSIN-1-RELATED"/>
    <property type="match status" value="1"/>
</dbReference>
<evidence type="ECO:0000256" key="4">
    <source>
        <dbReference type="ARBA" id="ARBA00022801"/>
    </source>
</evidence>
<evidence type="ECO:0000256" key="6">
    <source>
        <dbReference type="SAM" id="SignalP"/>
    </source>
</evidence>
<dbReference type="PRINTS" id="PR00792">
    <property type="entry name" value="PEPSIN"/>
</dbReference>
<dbReference type="GO" id="GO:0004190">
    <property type="term" value="F:aspartic-type endopeptidase activity"/>
    <property type="evidence" value="ECO:0007669"/>
    <property type="project" value="UniProtKB-KW"/>
</dbReference>
<dbReference type="CDD" id="cd06097">
    <property type="entry name" value="Aspergillopepsin_like"/>
    <property type="match status" value="1"/>
</dbReference>
<keyword evidence="9" id="KW-1185">Reference proteome</keyword>
<dbReference type="OMA" id="WATHYED"/>
<feature type="active site" evidence="5">
    <location>
        <position position="137"/>
    </location>
</feature>
<dbReference type="Pfam" id="PF00026">
    <property type="entry name" value="Asp"/>
    <property type="match status" value="1"/>
</dbReference>
<dbReference type="STRING" id="1262450.S3D1J9"/>
<dbReference type="AlphaFoldDB" id="S3D1J9"/>
<dbReference type="InterPro" id="IPR034163">
    <property type="entry name" value="Aspergillopepsin-like_cat_dom"/>
</dbReference>
<dbReference type="SUPFAM" id="SSF50630">
    <property type="entry name" value="Acid proteases"/>
    <property type="match status" value="1"/>
</dbReference>
<evidence type="ECO:0000256" key="2">
    <source>
        <dbReference type="ARBA" id="ARBA00022670"/>
    </source>
</evidence>
<dbReference type="InterPro" id="IPR021109">
    <property type="entry name" value="Peptidase_aspartic_dom_sf"/>
</dbReference>
<evidence type="ECO:0000313" key="9">
    <source>
        <dbReference type="Proteomes" id="UP000016923"/>
    </source>
</evidence>
<organism evidence="8 9">
    <name type="scientific">Ophiostoma piceae (strain UAMH 11346)</name>
    <name type="common">Sap stain fungus</name>
    <dbReference type="NCBI Taxonomy" id="1262450"/>
    <lineage>
        <taxon>Eukaryota</taxon>
        <taxon>Fungi</taxon>
        <taxon>Dikarya</taxon>
        <taxon>Ascomycota</taxon>
        <taxon>Pezizomycotina</taxon>
        <taxon>Sordariomycetes</taxon>
        <taxon>Sordariomycetidae</taxon>
        <taxon>Ophiostomatales</taxon>
        <taxon>Ophiostomataceae</taxon>
        <taxon>Ophiostoma</taxon>
    </lineage>
</organism>
<keyword evidence="2" id="KW-0645">Protease</keyword>
<evidence type="ECO:0000313" key="8">
    <source>
        <dbReference type="EMBL" id="EPE07130.1"/>
    </source>
</evidence>
<dbReference type="PANTHER" id="PTHR47966">
    <property type="entry name" value="BETA-SITE APP-CLEAVING ENZYME, ISOFORM A-RELATED"/>
    <property type="match status" value="1"/>
</dbReference>
<name>S3D1J9_OPHP1</name>
<reference evidence="8 9" key="1">
    <citation type="journal article" date="2013" name="BMC Genomics">
        <title>The genome and transcriptome of the pine saprophyte Ophiostoma piceae, and a comparison with the bark beetle-associated pine pathogen Grosmannia clavigera.</title>
        <authorList>
            <person name="Haridas S."/>
            <person name="Wang Y."/>
            <person name="Lim L."/>
            <person name="Massoumi Alamouti S."/>
            <person name="Jackman S."/>
            <person name="Docking R."/>
            <person name="Robertson G."/>
            <person name="Birol I."/>
            <person name="Bohlmann J."/>
            <person name="Breuil C."/>
        </authorList>
    </citation>
    <scope>NUCLEOTIDE SEQUENCE [LARGE SCALE GENOMIC DNA]</scope>
    <source>
        <strain evidence="8 9">UAMH 11346</strain>
    </source>
</reference>
<dbReference type="PROSITE" id="PS51767">
    <property type="entry name" value="PEPTIDASE_A1"/>
    <property type="match status" value="1"/>
</dbReference>
<feature type="domain" description="Peptidase A1" evidence="7">
    <location>
        <begin position="119"/>
        <end position="427"/>
    </location>
</feature>
<dbReference type="Gene3D" id="2.40.70.10">
    <property type="entry name" value="Acid Proteases"/>
    <property type="match status" value="2"/>
</dbReference>
<dbReference type="eggNOG" id="KOG1339">
    <property type="taxonomic scope" value="Eukaryota"/>
</dbReference>
<proteinExistence type="inferred from homology"/>
<accession>S3D1J9</accession>
<dbReference type="InterPro" id="IPR001461">
    <property type="entry name" value="Aspartic_peptidase_A1"/>
</dbReference>
<dbReference type="OrthoDB" id="2747330at2759"/>
<dbReference type="VEuPathDB" id="FungiDB:F503_07781"/>
<dbReference type="GO" id="GO:0006508">
    <property type="term" value="P:proteolysis"/>
    <property type="evidence" value="ECO:0007669"/>
    <property type="project" value="UniProtKB-KW"/>
</dbReference>
<comment type="similarity">
    <text evidence="1">Belongs to the peptidase A1 family.</text>
</comment>
<evidence type="ECO:0000256" key="1">
    <source>
        <dbReference type="ARBA" id="ARBA00007447"/>
    </source>
</evidence>
<keyword evidence="4" id="KW-0378">Hydrolase</keyword>
<dbReference type="Proteomes" id="UP000016923">
    <property type="component" value="Unassembled WGS sequence"/>
</dbReference>
<dbReference type="EMBL" id="KE148151">
    <property type="protein sequence ID" value="EPE07130.1"/>
    <property type="molecule type" value="Genomic_DNA"/>
</dbReference>
<evidence type="ECO:0000256" key="3">
    <source>
        <dbReference type="ARBA" id="ARBA00022750"/>
    </source>
</evidence>